<dbReference type="InterPro" id="IPR011701">
    <property type="entry name" value="MFS"/>
</dbReference>
<feature type="transmembrane region" description="Helical" evidence="5">
    <location>
        <begin position="210"/>
        <end position="231"/>
    </location>
</feature>
<feature type="transmembrane region" description="Helical" evidence="5">
    <location>
        <begin position="363"/>
        <end position="382"/>
    </location>
</feature>
<dbReference type="EMBL" id="JAQQFM010000008">
    <property type="protein sequence ID" value="MFL9926208.1"/>
    <property type="molecule type" value="Genomic_DNA"/>
</dbReference>
<proteinExistence type="predicted"/>
<comment type="caution">
    <text evidence="7">The sequence shown here is derived from an EMBL/GenBank/DDBJ whole genome shotgun (WGS) entry which is preliminary data.</text>
</comment>
<dbReference type="RefSeq" id="WP_408159421.1">
    <property type="nucleotide sequence ID" value="NZ_JAQQFM010000008.1"/>
</dbReference>
<keyword evidence="2 5" id="KW-0812">Transmembrane</keyword>
<evidence type="ECO:0000259" key="6">
    <source>
        <dbReference type="PROSITE" id="PS50850"/>
    </source>
</evidence>
<dbReference type="Proteomes" id="UP001629246">
    <property type="component" value="Unassembled WGS sequence"/>
</dbReference>
<evidence type="ECO:0000256" key="5">
    <source>
        <dbReference type="SAM" id="Phobius"/>
    </source>
</evidence>
<sequence length="394" mass="41131">MNPTLALIILTAIQVATSFAATAVLAISPLLVNSLQISPKWIGLYTALLFAAAAWSSIYFGNRVHRMGSFQVSRICLGMCSLGMLLIGSLDGAAILLGSILMGVGYGGITPASSYYLSQTTALKHRSLLFSIRQSGVPAGAALAAVTVPVMTQQLGILPAFALPGMLGLIAAACFRARSVTHDNAAAGPGALEQSGLWTALLENPKLRTLALIAFIFSGLQVTVTAMLVPFLNSFANMTIDQAAGFLTLFNVVGIAFRLVWGRCVDRGWSALQMLGFSALLGIAGFAIMAWAAFAVIPWTMLLVAAVALGVAVIAWNGVLFSEIVAIVPAHKVGQATGLCVFAGFVGVVLMPTILTQSLENKHASGLVFTIGAVLSAFTFVLTKNRRRAEVSGA</sequence>
<feature type="transmembrane region" description="Helical" evidence="5">
    <location>
        <begin position="130"/>
        <end position="151"/>
    </location>
</feature>
<feature type="domain" description="Major facilitator superfamily (MFS) profile" evidence="6">
    <location>
        <begin position="6"/>
        <end position="388"/>
    </location>
</feature>
<feature type="transmembrane region" description="Helical" evidence="5">
    <location>
        <begin position="300"/>
        <end position="321"/>
    </location>
</feature>
<reference evidence="7 8" key="1">
    <citation type="journal article" date="2024" name="Chem. Sci.">
        <title>Discovery of megapolipeptins by genome mining of a Burkholderiales bacteria collection.</title>
        <authorList>
            <person name="Paulo B.S."/>
            <person name="Recchia M.J.J."/>
            <person name="Lee S."/>
            <person name="Fergusson C.H."/>
            <person name="Romanowski S.B."/>
            <person name="Hernandez A."/>
            <person name="Krull N."/>
            <person name="Liu D.Y."/>
            <person name="Cavanagh H."/>
            <person name="Bos A."/>
            <person name="Gray C.A."/>
            <person name="Murphy B.T."/>
            <person name="Linington R.G."/>
            <person name="Eustaquio A.S."/>
        </authorList>
    </citation>
    <scope>NUCLEOTIDE SEQUENCE [LARGE SCALE GENOMIC DNA]</scope>
    <source>
        <strain evidence="7 8">RL21-008-BIB-A</strain>
    </source>
</reference>
<dbReference type="PROSITE" id="PS00217">
    <property type="entry name" value="SUGAR_TRANSPORT_2"/>
    <property type="match status" value="1"/>
</dbReference>
<dbReference type="PANTHER" id="PTHR23527">
    <property type="entry name" value="BLL3282 PROTEIN"/>
    <property type="match status" value="1"/>
</dbReference>
<evidence type="ECO:0000313" key="7">
    <source>
        <dbReference type="EMBL" id="MFL9926208.1"/>
    </source>
</evidence>
<dbReference type="PANTHER" id="PTHR23527:SF1">
    <property type="entry name" value="BLL3282 PROTEIN"/>
    <property type="match status" value="1"/>
</dbReference>
<dbReference type="Gene3D" id="1.20.1250.20">
    <property type="entry name" value="MFS general substrate transporter like domains"/>
    <property type="match status" value="1"/>
</dbReference>
<dbReference type="InterPro" id="IPR052952">
    <property type="entry name" value="MFS-Transporter"/>
</dbReference>
<dbReference type="PROSITE" id="PS50850">
    <property type="entry name" value="MFS"/>
    <property type="match status" value="1"/>
</dbReference>
<organism evidence="7 8">
    <name type="scientific">Herbaspirillum lusitanum</name>
    <dbReference type="NCBI Taxonomy" id="213312"/>
    <lineage>
        <taxon>Bacteria</taxon>
        <taxon>Pseudomonadati</taxon>
        <taxon>Pseudomonadota</taxon>
        <taxon>Betaproteobacteria</taxon>
        <taxon>Burkholderiales</taxon>
        <taxon>Oxalobacteraceae</taxon>
        <taxon>Herbaspirillum</taxon>
    </lineage>
</organism>
<evidence type="ECO:0000256" key="2">
    <source>
        <dbReference type="ARBA" id="ARBA00022692"/>
    </source>
</evidence>
<dbReference type="InterPro" id="IPR005829">
    <property type="entry name" value="Sugar_transporter_CS"/>
</dbReference>
<feature type="transmembrane region" description="Helical" evidence="5">
    <location>
        <begin position="273"/>
        <end position="294"/>
    </location>
</feature>
<evidence type="ECO:0000313" key="8">
    <source>
        <dbReference type="Proteomes" id="UP001629246"/>
    </source>
</evidence>
<keyword evidence="4 5" id="KW-0472">Membrane</keyword>
<protein>
    <submittedName>
        <fullName evidence="7">MFS transporter</fullName>
    </submittedName>
</protein>
<feature type="transmembrane region" description="Helical" evidence="5">
    <location>
        <begin position="333"/>
        <end position="351"/>
    </location>
</feature>
<evidence type="ECO:0000256" key="4">
    <source>
        <dbReference type="ARBA" id="ARBA00023136"/>
    </source>
</evidence>
<feature type="transmembrane region" description="Helical" evidence="5">
    <location>
        <begin position="96"/>
        <end position="118"/>
    </location>
</feature>
<dbReference type="SUPFAM" id="SSF103473">
    <property type="entry name" value="MFS general substrate transporter"/>
    <property type="match status" value="1"/>
</dbReference>
<dbReference type="InterPro" id="IPR036259">
    <property type="entry name" value="MFS_trans_sf"/>
</dbReference>
<evidence type="ECO:0000256" key="1">
    <source>
        <dbReference type="ARBA" id="ARBA00004141"/>
    </source>
</evidence>
<gene>
    <name evidence="7" type="ORF">PQR62_18165</name>
</gene>
<name>A0ABW9ABD2_9BURK</name>
<keyword evidence="3 5" id="KW-1133">Transmembrane helix</keyword>
<keyword evidence="8" id="KW-1185">Reference proteome</keyword>
<feature type="transmembrane region" description="Helical" evidence="5">
    <location>
        <begin position="157"/>
        <end position="175"/>
    </location>
</feature>
<feature type="transmembrane region" description="Helical" evidence="5">
    <location>
        <begin position="243"/>
        <end position="261"/>
    </location>
</feature>
<comment type="subcellular location">
    <subcellularLocation>
        <location evidence="1">Membrane</location>
        <topology evidence="1">Multi-pass membrane protein</topology>
    </subcellularLocation>
</comment>
<feature type="transmembrane region" description="Helical" evidence="5">
    <location>
        <begin position="42"/>
        <end position="60"/>
    </location>
</feature>
<accession>A0ABW9ABD2</accession>
<dbReference type="Pfam" id="PF07690">
    <property type="entry name" value="MFS_1"/>
    <property type="match status" value="1"/>
</dbReference>
<evidence type="ECO:0000256" key="3">
    <source>
        <dbReference type="ARBA" id="ARBA00022989"/>
    </source>
</evidence>
<dbReference type="InterPro" id="IPR020846">
    <property type="entry name" value="MFS_dom"/>
</dbReference>
<feature type="transmembrane region" description="Helical" evidence="5">
    <location>
        <begin position="72"/>
        <end position="90"/>
    </location>
</feature>